<comment type="caution">
    <text evidence="3">The sequence shown here is derived from an EMBL/GenBank/DDBJ whole genome shotgun (WGS) entry which is preliminary data.</text>
</comment>
<accession>A0ABV7Q989</accession>
<keyword evidence="2" id="KW-0732">Signal</keyword>
<feature type="region of interest" description="Disordered" evidence="1">
    <location>
        <begin position="25"/>
        <end position="59"/>
    </location>
</feature>
<evidence type="ECO:0000256" key="2">
    <source>
        <dbReference type="SAM" id="SignalP"/>
    </source>
</evidence>
<protein>
    <submittedName>
        <fullName evidence="3">DUF3558 domain-containing protein</fullName>
    </submittedName>
</protein>
<feature type="chain" id="PRO_5047027832" evidence="2">
    <location>
        <begin position="24"/>
        <end position="204"/>
    </location>
</feature>
<dbReference type="PROSITE" id="PS51257">
    <property type="entry name" value="PROKAR_LIPOPROTEIN"/>
    <property type="match status" value="1"/>
</dbReference>
<dbReference type="Pfam" id="PF12079">
    <property type="entry name" value="DUF3558"/>
    <property type="match status" value="1"/>
</dbReference>
<name>A0ABV7Q989_9PSEU</name>
<evidence type="ECO:0000313" key="4">
    <source>
        <dbReference type="Proteomes" id="UP001595764"/>
    </source>
</evidence>
<reference evidence="4" key="1">
    <citation type="journal article" date="2019" name="Int. J. Syst. Evol. Microbiol.">
        <title>The Global Catalogue of Microorganisms (GCM) 10K type strain sequencing project: providing services to taxonomists for standard genome sequencing and annotation.</title>
        <authorList>
            <consortium name="The Broad Institute Genomics Platform"/>
            <consortium name="The Broad Institute Genome Sequencing Center for Infectious Disease"/>
            <person name="Wu L."/>
            <person name="Ma J."/>
        </authorList>
    </citation>
    <scope>NUCLEOTIDE SEQUENCE [LARGE SCALE GENOMIC DNA]</scope>
    <source>
        <strain evidence="4">CGMCC 4.7682</strain>
    </source>
</reference>
<gene>
    <name evidence="3" type="ORF">ACFORO_00690</name>
</gene>
<proteinExistence type="predicted"/>
<organism evidence="3 4">
    <name type="scientific">Amycolatopsis halotolerans</name>
    <dbReference type="NCBI Taxonomy" id="330083"/>
    <lineage>
        <taxon>Bacteria</taxon>
        <taxon>Bacillati</taxon>
        <taxon>Actinomycetota</taxon>
        <taxon>Actinomycetes</taxon>
        <taxon>Pseudonocardiales</taxon>
        <taxon>Pseudonocardiaceae</taxon>
        <taxon>Amycolatopsis</taxon>
    </lineage>
</organism>
<dbReference type="EMBL" id="JBHRWI010000001">
    <property type="protein sequence ID" value="MFC3508664.1"/>
    <property type="molecule type" value="Genomic_DNA"/>
</dbReference>
<evidence type="ECO:0000313" key="3">
    <source>
        <dbReference type="EMBL" id="MFC3508664.1"/>
    </source>
</evidence>
<feature type="signal peptide" evidence="2">
    <location>
        <begin position="1"/>
        <end position="23"/>
    </location>
</feature>
<dbReference type="InterPro" id="IPR024520">
    <property type="entry name" value="DUF3558"/>
</dbReference>
<dbReference type="Proteomes" id="UP001595764">
    <property type="component" value="Unassembled WGS sequence"/>
</dbReference>
<sequence length="204" mass="20696">MPKHIARLAAGTVVALSLLTACSGGTGGTAEPPASGTPGPTSSDNSSGNGVPKVPAPLPTEKLLADPCSVLSDDDAKTLGLASPGKLNDITPRGCDWQSSDPELKANGITLAPIPQNKNGLADTYSMKPSQAYFEPTEIGGYPAVFASPKDSRKTGACAVVVGVTDQLAVIIADGITKGKNYDNPCEPLTKIGAAMINHLKTAS</sequence>
<evidence type="ECO:0000256" key="1">
    <source>
        <dbReference type="SAM" id="MobiDB-lite"/>
    </source>
</evidence>
<dbReference type="RefSeq" id="WP_377872826.1">
    <property type="nucleotide sequence ID" value="NZ_JBHMAY010000042.1"/>
</dbReference>
<feature type="compositionally biased region" description="Low complexity" evidence="1">
    <location>
        <begin position="29"/>
        <end position="43"/>
    </location>
</feature>
<keyword evidence="4" id="KW-1185">Reference proteome</keyword>